<dbReference type="Proteomes" id="UP000054324">
    <property type="component" value="Unassembled WGS sequence"/>
</dbReference>
<dbReference type="EMBL" id="KL596641">
    <property type="protein sequence ID" value="KER31828.1"/>
    <property type="molecule type" value="Genomic_DNA"/>
</dbReference>
<proteinExistence type="predicted"/>
<gene>
    <name evidence="1" type="ORF">T265_02053</name>
</gene>
<sequence>MKQRWRFSGSSLNVLGSLHGIKAEVEFRWIKLHYNPVGDGGKRPRFSEKFVDEENMARKKF</sequence>
<dbReference type="KEGG" id="ovi:T265_02053"/>
<name>A0A074ZWJ2_OPIVI</name>
<reference evidence="1 2" key="1">
    <citation type="submission" date="2013-11" db="EMBL/GenBank/DDBJ databases">
        <title>Opisthorchis viverrini - life in the bile duct.</title>
        <authorList>
            <person name="Young N.D."/>
            <person name="Nagarajan N."/>
            <person name="Lin S.J."/>
            <person name="Korhonen P.K."/>
            <person name="Jex A.R."/>
            <person name="Hall R.S."/>
            <person name="Safavi-Hemami H."/>
            <person name="Kaewkong W."/>
            <person name="Bertrand D."/>
            <person name="Gao S."/>
            <person name="Seet Q."/>
            <person name="Wongkham S."/>
            <person name="Teh B.T."/>
            <person name="Wongkham C."/>
            <person name="Intapan P.M."/>
            <person name="Maleewong W."/>
            <person name="Yang X."/>
            <person name="Hu M."/>
            <person name="Wang Z."/>
            <person name="Hofmann A."/>
            <person name="Sternberg P.W."/>
            <person name="Tan P."/>
            <person name="Wang J."/>
            <person name="Gasser R.B."/>
        </authorList>
    </citation>
    <scope>NUCLEOTIDE SEQUENCE [LARGE SCALE GENOMIC DNA]</scope>
</reference>
<organism evidence="1 2">
    <name type="scientific">Opisthorchis viverrini</name>
    <name type="common">Southeast Asian liver fluke</name>
    <dbReference type="NCBI Taxonomy" id="6198"/>
    <lineage>
        <taxon>Eukaryota</taxon>
        <taxon>Metazoa</taxon>
        <taxon>Spiralia</taxon>
        <taxon>Lophotrochozoa</taxon>
        <taxon>Platyhelminthes</taxon>
        <taxon>Trematoda</taxon>
        <taxon>Digenea</taxon>
        <taxon>Opisthorchiida</taxon>
        <taxon>Opisthorchiata</taxon>
        <taxon>Opisthorchiidae</taxon>
        <taxon>Opisthorchis</taxon>
    </lineage>
</organism>
<dbReference type="GeneID" id="20316241"/>
<dbReference type="CTD" id="20316241"/>
<accession>A0A074ZWJ2</accession>
<evidence type="ECO:0000313" key="2">
    <source>
        <dbReference type="Proteomes" id="UP000054324"/>
    </source>
</evidence>
<evidence type="ECO:0000313" key="1">
    <source>
        <dbReference type="EMBL" id="KER31828.1"/>
    </source>
</evidence>
<dbReference type="AlphaFoldDB" id="A0A074ZWJ2"/>
<protein>
    <submittedName>
        <fullName evidence="1">Uncharacterized protein</fullName>
    </submittedName>
</protein>
<keyword evidence="2" id="KW-1185">Reference proteome</keyword>
<dbReference type="RefSeq" id="XP_009164465.1">
    <property type="nucleotide sequence ID" value="XM_009166201.1"/>
</dbReference>